<evidence type="ECO:0000259" key="4">
    <source>
        <dbReference type="Pfam" id="PF00501"/>
    </source>
</evidence>
<keyword evidence="2" id="KW-0436">Ligase</keyword>
<dbReference type="InterPro" id="IPR025110">
    <property type="entry name" value="AMP-bd_C"/>
</dbReference>
<dbReference type="RefSeq" id="WP_245886760.1">
    <property type="nucleotide sequence ID" value="NZ_PTJD01000008.1"/>
</dbReference>
<evidence type="ECO:0000313" key="6">
    <source>
        <dbReference type="EMBL" id="PPK94187.1"/>
    </source>
</evidence>
<dbReference type="AlphaFoldDB" id="A0A2S6IIZ1"/>
<evidence type="ECO:0000313" key="7">
    <source>
        <dbReference type="Proteomes" id="UP000239485"/>
    </source>
</evidence>
<comment type="similarity">
    <text evidence="1">Belongs to the ATP-dependent AMP-binding enzyme family.</text>
</comment>
<keyword evidence="7" id="KW-1185">Reference proteome</keyword>
<dbReference type="Pfam" id="PF13193">
    <property type="entry name" value="AMP-binding_C"/>
    <property type="match status" value="1"/>
</dbReference>
<dbReference type="InterPro" id="IPR042099">
    <property type="entry name" value="ANL_N_sf"/>
</dbReference>
<dbReference type="InterPro" id="IPR000873">
    <property type="entry name" value="AMP-dep_synth/lig_dom"/>
</dbReference>
<accession>A0A2S6IIZ1</accession>
<feature type="domain" description="AMP-binding enzyme C-terminal" evidence="5">
    <location>
        <begin position="415"/>
        <end position="490"/>
    </location>
</feature>
<dbReference type="PROSITE" id="PS00455">
    <property type="entry name" value="AMP_BINDING"/>
    <property type="match status" value="1"/>
</dbReference>
<dbReference type="CDD" id="cd05936">
    <property type="entry name" value="FC-FACS_FadD_like"/>
    <property type="match status" value="1"/>
</dbReference>
<organism evidence="6 7">
    <name type="scientific">Kineococcus xinjiangensis</name>
    <dbReference type="NCBI Taxonomy" id="512762"/>
    <lineage>
        <taxon>Bacteria</taxon>
        <taxon>Bacillati</taxon>
        <taxon>Actinomycetota</taxon>
        <taxon>Actinomycetes</taxon>
        <taxon>Kineosporiales</taxon>
        <taxon>Kineosporiaceae</taxon>
        <taxon>Kineococcus</taxon>
    </lineage>
</organism>
<evidence type="ECO:0000256" key="1">
    <source>
        <dbReference type="ARBA" id="ARBA00006432"/>
    </source>
</evidence>
<dbReference type="SUPFAM" id="SSF56801">
    <property type="entry name" value="Acetyl-CoA synthetase-like"/>
    <property type="match status" value="1"/>
</dbReference>
<dbReference type="Gene3D" id="3.30.300.30">
    <property type="match status" value="1"/>
</dbReference>
<comment type="caution">
    <text evidence="6">The sequence shown here is derived from an EMBL/GenBank/DDBJ whole genome shotgun (WGS) entry which is preliminary data.</text>
</comment>
<proteinExistence type="inferred from homology"/>
<dbReference type="Pfam" id="PF00501">
    <property type="entry name" value="AMP-binding"/>
    <property type="match status" value="1"/>
</dbReference>
<reference evidence="6 7" key="1">
    <citation type="submission" date="2018-02" db="EMBL/GenBank/DDBJ databases">
        <title>Genomic Encyclopedia of Archaeal and Bacterial Type Strains, Phase II (KMG-II): from individual species to whole genera.</title>
        <authorList>
            <person name="Goeker M."/>
        </authorList>
    </citation>
    <scope>NUCLEOTIDE SEQUENCE [LARGE SCALE GENOMIC DNA]</scope>
    <source>
        <strain evidence="6 7">DSM 22857</strain>
    </source>
</reference>
<evidence type="ECO:0000256" key="2">
    <source>
        <dbReference type="ARBA" id="ARBA00022598"/>
    </source>
</evidence>
<evidence type="ECO:0000256" key="3">
    <source>
        <dbReference type="SAM" id="MobiDB-lite"/>
    </source>
</evidence>
<dbReference type="FunFam" id="3.30.300.30:FF:000008">
    <property type="entry name" value="2,3-dihydroxybenzoate-AMP ligase"/>
    <property type="match status" value="1"/>
</dbReference>
<dbReference type="PANTHER" id="PTHR43767">
    <property type="entry name" value="LONG-CHAIN-FATTY-ACID--COA LIGASE"/>
    <property type="match status" value="1"/>
</dbReference>
<dbReference type="Proteomes" id="UP000239485">
    <property type="component" value="Unassembled WGS sequence"/>
</dbReference>
<dbReference type="InterPro" id="IPR045851">
    <property type="entry name" value="AMP-bd_C_sf"/>
</dbReference>
<name>A0A2S6IIZ1_9ACTN</name>
<feature type="domain" description="AMP-dependent synthetase/ligase" evidence="4">
    <location>
        <begin position="13"/>
        <end position="364"/>
    </location>
</feature>
<protein>
    <submittedName>
        <fullName evidence="6">Long-chain acyl-CoA synthetase</fullName>
    </submittedName>
</protein>
<dbReference type="Gene3D" id="3.40.50.12780">
    <property type="entry name" value="N-terminal domain of ligase-like"/>
    <property type="match status" value="1"/>
</dbReference>
<dbReference type="InterPro" id="IPR050237">
    <property type="entry name" value="ATP-dep_AMP-bd_enzyme"/>
</dbReference>
<gene>
    <name evidence="6" type="ORF">CLV92_10886</name>
</gene>
<dbReference type="InterPro" id="IPR020845">
    <property type="entry name" value="AMP-binding_CS"/>
</dbReference>
<feature type="region of interest" description="Disordered" evidence="3">
    <location>
        <begin position="495"/>
        <end position="515"/>
    </location>
</feature>
<evidence type="ECO:0000259" key="5">
    <source>
        <dbReference type="Pfam" id="PF13193"/>
    </source>
</evidence>
<dbReference type="EMBL" id="PTJD01000008">
    <property type="protein sequence ID" value="PPK94187.1"/>
    <property type="molecule type" value="Genomic_DNA"/>
</dbReference>
<dbReference type="GO" id="GO:0016877">
    <property type="term" value="F:ligase activity, forming carbon-sulfur bonds"/>
    <property type="evidence" value="ECO:0007669"/>
    <property type="project" value="UniProtKB-ARBA"/>
</dbReference>
<dbReference type="PANTHER" id="PTHR43767:SF12">
    <property type="entry name" value="AMP-DEPENDENT SYNTHETASE AND LIGASE"/>
    <property type="match status" value="1"/>
</dbReference>
<sequence length="515" mass="54161">MPGFASFAHAVHANAERFGDRPAVRLDDHVLSHAALDDATARAAALLRARGVEPGDRVGVMLPNVPAFPVLYYGVLRAGGVVVPMNPLLQPREVAHHLRDSGAVALFAWHAVAAAAEEGARDTDAECIAVAPDTMAQLLAGVEPDHRVAEVDGDDTAVILYTSGTTGAPKGAELTHANLVGNARTTCTTLVELTPDDVVLGALPLFHAFGQTCVMNTCTLAGAQMSLLARFTPEDALAVVERDRVTLFAGVPTMYGALLNCPSAGTSDVSSLRRCISGGASLPVEVLHGFENAFGCTVLEGYGLSETSPVASFNHPDAERKAGSIGRPVRGCEMDLRAADGTPAGPGEVGEIVIRGENVMRGYWRNPEATAAAVDADGWFATGDLATRDEEGFYSIVDRKKDMINRGGYNVYPREVEEVLYEHPAVAEAAVVAVPDALLGEEVGAAVVLKPGASTTAEDLRAHVKGQVAAYKYPRHLWLVDEMPKGATGKILKRRISPPLPSSAVGAAQEEDARA</sequence>